<feature type="compositionally biased region" description="Basic and acidic residues" evidence="1">
    <location>
        <begin position="173"/>
        <end position="184"/>
    </location>
</feature>
<reference evidence="2 3" key="1">
    <citation type="submission" date="2018-06" db="EMBL/GenBank/DDBJ databases">
        <title>Genome Sequence of the Brown Rot Fungal Pathogen Monilinia fructigena.</title>
        <authorList>
            <person name="Landi L."/>
            <person name="De Miccolis Angelini R.M."/>
            <person name="Pollastro S."/>
            <person name="Abate D."/>
            <person name="Faretra F."/>
            <person name="Romanazzi G."/>
        </authorList>
    </citation>
    <scope>NUCLEOTIDE SEQUENCE [LARGE SCALE GENOMIC DNA]</scope>
    <source>
        <strain evidence="2 3">Mfrg269</strain>
    </source>
</reference>
<organism evidence="2 3">
    <name type="scientific">Monilinia fructigena</name>
    <dbReference type="NCBI Taxonomy" id="38457"/>
    <lineage>
        <taxon>Eukaryota</taxon>
        <taxon>Fungi</taxon>
        <taxon>Dikarya</taxon>
        <taxon>Ascomycota</taxon>
        <taxon>Pezizomycotina</taxon>
        <taxon>Leotiomycetes</taxon>
        <taxon>Helotiales</taxon>
        <taxon>Sclerotiniaceae</taxon>
        <taxon>Monilinia</taxon>
    </lineage>
</organism>
<feature type="compositionally biased region" description="Polar residues" evidence="1">
    <location>
        <begin position="216"/>
        <end position="250"/>
    </location>
</feature>
<gene>
    <name evidence="2" type="ORF">DID88_007928</name>
</gene>
<comment type="caution">
    <text evidence="2">The sequence shown here is derived from an EMBL/GenBank/DDBJ whole genome shotgun (WGS) entry which is preliminary data.</text>
</comment>
<name>A0A395J3T4_9HELO</name>
<sequence length="515" mass="57300">MNQNDAPTMQSYPSPNATAADSGGGPFYGPTSSNQHQHQHQQPLPTPDELQLAEQLSADAQLSRSLQPNMGAGRGMSENPDPRSQANVNLNHQYQPEHQMHGGHPKMNQGHLDMGPQYEDDSNSPAGRKRSKATYEAGTKQRLHQKLADRIKSLEGQVQGSGSGSGIPQHYQHAQEDLQRRPSCSEEFFSPTPNPEQINRKRDYGSISGSGEFVSPYQQQRSASNWLPQEPQPRSSISNSQYSTSLPTREQNYSPNLMVSQQKWLNAPDLLQVHTPNLSYAFPYQARLNARLSTCSGPVRFAFWEALYAAIRSFPTAISLKPQGITSAIRLMHTAPYDSQPTRSSSTNIIYLQIMMLLAIEANNQPRELIEGEIAQSPSVWIGTAVGFAYSLRLHLYKPLDKSNNDPDSDDKLARRVWWREVAYHLVRLAIVIGNYSEVKLSSSDLPPYAVHRGLHARLLKTQLELWRQDLSLQRLADLATHLTEDRSEVPTSSADSGARNDKDASFSAAALSKV</sequence>
<keyword evidence="3" id="KW-1185">Reference proteome</keyword>
<dbReference type="EMBL" id="QKRW01000004">
    <property type="protein sequence ID" value="RAL67150.1"/>
    <property type="molecule type" value="Genomic_DNA"/>
</dbReference>
<dbReference type="CDD" id="cd12148">
    <property type="entry name" value="fungal_TF_MHR"/>
    <property type="match status" value="1"/>
</dbReference>
<feature type="region of interest" description="Disordered" evidence="1">
    <location>
        <begin position="1"/>
        <end position="144"/>
    </location>
</feature>
<dbReference type="OrthoDB" id="5426978at2759"/>
<dbReference type="Proteomes" id="UP000249056">
    <property type="component" value="Unassembled WGS sequence"/>
</dbReference>
<evidence type="ECO:0000313" key="3">
    <source>
        <dbReference type="Proteomes" id="UP000249056"/>
    </source>
</evidence>
<feature type="compositionally biased region" description="Polar residues" evidence="1">
    <location>
        <begin position="82"/>
        <end position="96"/>
    </location>
</feature>
<feature type="compositionally biased region" description="Polar residues" evidence="1">
    <location>
        <begin position="1"/>
        <end position="19"/>
    </location>
</feature>
<dbReference type="AlphaFoldDB" id="A0A395J3T4"/>
<accession>A0A395J3T4</accession>
<feature type="region of interest" description="Disordered" evidence="1">
    <location>
        <begin position="156"/>
        <end position="250"/>
    </location>
</feature>
<protein>
    <recommendedName>
        <fullName evidence="4">Transcription factor domain-containing protein</fullName>
    </recommendedName>
</protein>
<evidence type="ECO:0000313" key="2">
    <source>
        <dbReference type="EMBL" id="RAL67150.1"/>
    </source>
</evidence>
<proteinExistence type="predicted"/>
<feature type="compositionally biased region" description="Polar residues" evidence="1">
    <location>
        <begin position="58"/>
        <end position="68"/>
    </location>
</feature>
<evidence type="ECO:0000256" key="1">
    <source>
        <dbReference type="SAM" id="MobiDB-lite"/>
    </source>
</evidence>
<evidence type="ECO:0008006" key="4">
    <source>
        <dbReference type="Google" id="ProtNLM"/>
    </source>
</evidence>
<feature type="region of interest" description="Disordered" evidence="1">
    <location>
        <begin position="486"/>
        <end position="515"/>
    </location>
</feature>